<keyword evidence="2" id="KW-1185">Reference proteome</keyword>
<dbReference type="Pfam" id="PF02452">
    <property type="entry name" value="PemK_toxin"/>
    <property type="match status" value="1"/>
</dbReference>
<dbReference type="EMBL" id="JAUTWS010000008">
    <property type="protein sequence ID" value="MDO9708814.1"/>
    <property type="molecule type" value="Genomic_DNA"/>
</dbReference>
<dbReference type="Proteomes" id="UP001243009">
    <property type="component" value="Unassembled WGS sequence"/>
</dbReference>
<dbReference type="PANTHER" id="PTHR33988">
    <property type="entry name" value="ENDORIBONUCLEASE MAZF-RELATED"/>
    <property type="match status" value="1"/>
</dbReference>
<keyword evidence="1" id="KW-0378">Hydrolase</keyword>
<evidence type="ECO:0000313" key="1">
    <source>
        <dbReference type="EMBL" id="MDO9708814.1"/>
    </source>
</evidence>
<dbReference type="RefSeq" id="WP_305103676.1">
    <property type="nucleotide sequence ID" value="NZ_JAUTWS010000008.1"/>
</dbReference>
<proteinExistence type="predicted"/>
<dbReference type="EC" id="3.1.-.-" evidence="1"/>
<dbReference type="InterPro" id="IPR003477">
    <property type="entry name" value="PemK-like"/>
</dbReference>
<sequence>MAVRRGEVWTVAGGAYAGKPRPAIIVQSDRVTGFNSVTVVPCTTDPTDAPLIRPELQPSAGNGLHADCRVMVDKITTVPRGNFGTRIGMVSAEDMLRIDRSLLLFLGIG</sequence>
<dbReference type="GO" id="GO:0016787">
    <property type="term" value="F:hydrolase activity"/>
    <property type="evidence" value="ECO:0007669"/>
    <property type="project" value="UniProtKB-KW"/>
</dbReference>
<reference evidence="1 2" key="1">
    <citation type="submission" date="2023-08" db="EMBL/GenBank/DDBJ databases">
        <title>The draft genome sequence of Paracraurococcus sp. LOR1-02.</title>
        <authorList>
            <person name="Kingkaew E."/>
            <person name="Tanasupawat S."/>
        </authorList>
    </citation>
    <scope>NUCLEOTIDE SEQUENCE [LARGE SCALE GENOMIC DNA]</scope>
    <source>
        <strain evidence="1 2">LOR1-02</strain>
    </source>
</reference>
<accession>A0ABT9DY59</accession>
<name>A0ABT9DY59_9PROT</name>
<dbReference type="InterPro" id="IPR011067">
    <property type="entry name" value="Plasmid_toxin/cell-grow_inhib"/>
</dbReference>
<dbReference type="Gene3D" id="2.30.30.110">
    <property type="match status" value="1"/>
</dbReference>
<organism evidence="1 2">
    <name type="scientific">Paracraurococcus lichenis</name>
    <dbReference type="NCBI Taxonomy" id="3064888"/>
    <lineage>
        <taxon>Bacteria</taxon>
        <taxon>Pseudomonadati</taxon>
        <taxon>Pseudomonadota</taxon>
        <taxon>Alphaproteobacteria</taxon>
        <taxon>Acetobacterales</taxon>
        <taxon>Roseomonadaceae</taxon>
        <taxon>Paracraurococcus</taxon>
    </lineage>
</organism>
<protein>
    <submittedName>
        <fullName evidence="1">Type II toxin-antitoxin system PemK/MazF family toxin</fullName>
        <ecNumber evidence="1">3.1.-.-</ecNumber>
    </submittedName>
</protein>
<dbReference type="SUPFAM" id="SSF50118">
    <property type="entry name" value="Cell growth inhibitor/plasmid maintenance toxic component"/>
    <property type="match status" value="1"/>
</dbReference>
<comment type="caution">
    <text evidence="1">The sequence shown here is derived from an EMBL/GenBank/DDBJ whole genome shotgun (WGS) entry which is preliminary data.</text>
</comment>
<gene>
    <name evidence="1" type="ORF">Q7A36_10725</name>
</gene>
<evidence type="ECO:0000313" key="2">
    <source>
        <dbReference type="Proteomes" id="UP001243009"/>
    </source>
</evidence>